<dbReference type="EMBL" id="GBRH01242187">
    <property type="protein sequence ID" value="JAD55708.1"/>
    <property type="molecule type" value="Transcribed_RNA"/>
</dbReference>
<sequence>MLMQCGSLILCLEISVISLVRQ</sequence>
<protein>
    <submittedName>
        <fullName evidence="1">Uncharacterized protein</fullName>
    </submittedName>
</protein>
<dbReference type="AlphaFoldDB" id="A0A0A9B0R1"/>
<proteinExistence type="predicted"/>
<evidence type="ECO:0000313" key="1">
    <source>
        <dbReference type="EMBL" id="JAD55708.1"/>
    </source>
</evidence>
<reference evidence="1" key="2">
    <citation type="journal article" date="2015" name="Data Brief">
        <title>Shoot transcriptome of the giant reed, Arundo donax.</title>
        <authorList>
            <person name="Barrero R.A."/>
            <person name="Guerrero F.D."/>
            <person name="Moolhuijzen P."/>
            <person name="Goolsby J.A."/>
            <person name="Tidwell J."/>
            <person name="Bellgard S.E."/>
            <person name="Bellgard M.I."/>
        </authorList>
    </citation>
    <scope>NUCLEOTIDE SEQUENCE</scope>
    <source>
        <tissue evidence="1">Shoot tissue taken approximately 20 cm above the soil surface</tissue>
    </source>
</reference>
<name>A0A0A9B0R1_ARUDO</name>
<accession>A0A0A9B0R1</accession>
<organism evidence="1">
    <name type="scientific">Arundo donax</name>
    <name type="common">Giant reed</name>
    <name type="synonym">Donax arundinaceus</name>
    <dbReference type="NCBI Taxonomy" id="35708"/>
    <lineage>
        <taxon>Eukaryota</taxon>
        <taxon>Viridiplantae</taxon>
        <taxon>Streptophyta</taxon>
        <taxon>Embryophyta</taxon>
        <taxon>Tracheophyta</taxon>
        <taxon>Spermatophyta</taxon>
        <taxon>Magnoliopsida</taxon>
        <taxon>Liliopsida</taxon>
        <taxon>Poales</taxon>
        <taxon>Poaceae</taxon>
        <taxon>PACMAD clade</taxon>
        <taxon>Arundinoideae</taxon>
        <taxon>Arundineae</taxon>
        <taxon>Arundo</taxon>
    </lineage>
</organism>
<reference evidence="1" key="1">
    <citation type="submission" date="2014-09" db="EMBL/GenBank/DDBJ databases">
        <authorList>
            <person name="Magalhaes I.L.F."/>
            <person name="Oliveira U."/>
            <person name="Santos F.R."/>
            <person name="Vidigal T.H.D.A."/>
            <person name="Brescovit A.D."/>
            <person name="Santos A.J."/>
        </authorList>
    </citation>
    <scope>NUCLEOTIDE SEQUENCE</scope>
    <source>
        <tissue evidence="1">Shoot tissue taken approximately 20 cm above the soil surface</tissue>
    </source>
</reference>